<dbReference type="InterPro" id="IPR051162">
    <property type="entry name" value="T4SS_component"/>
</dbReference>
<dbReference type="AlphaFoldDB" id="L0DQB0"/>
<dbReference type="SUPFAM" id="SSF52540">
    <property type="entry name" value="P-loop containing nucleoside triphosphate hydrolases"/>
    <property type="match status" value="3"/>
</dbReference>
<organism evidence="3 4">
    <name type="scientific">Singulisphaera acidiphila (strain ATCC BAA-1392 / DSM 18658 / VKM B-2454 / MOB10)</name>
    <dbReference type="NCBI Taxonomy" id="886293"/>
    <lineage>
        <taxon>Bacteria</taxon>
        <taxon>Pseudomonadati</taxon>
        <taxon>Planctomycetota</taxon>
        <taxon>Planctomycetia</taxon>
        <taxon>Isosphaerales</taxon>
        <taxon>Isosphaeraceae</taxon>
        <taxon>Singulisphaera</taxon>
    </lineage>
</organism>
<dbReference type="Proteomes" id="UP000010798">
    <property type="component" value="Chromosome"/>
</dbReference>
<dbReference type="HOGENOM" id="CLU_291001_0_0_0"/>
<evidence type="ECO:0000259" key="2">
    <source>
        <dbReference type="SMART" id="SM00382"/>
    </source>
</evidence>
<feature type="region of interest" description="Disordered" evidence="1">
    <location>
        <begin position="624"/>
        <end position="665"/>
    </location>
</feature>
<reference evidence="3 4" key="1">
    <citation type="submission" date="2012-02" db="EMBL/GenBank/DDBJ databases">
        <title>Complete sequence of chromosome of Singulisphaera acidiphila DSM 18658.</title>
        <authorList>
            <consortium name="US DOE Joint Genome Institute (JGI-PGF)"/>
            <person name="Lucas S."/>
            <person name="Copeland A."/>
            <person name="Lapidus A."/>
            <person name="Glavina del Rio T."/>
            <person name="Dalin E."/>
            <person name="Tice H."/>
            <person name="Bruce D."/>
            <person name="Goodwin L."/>
            <person name="Pitluck S."/>
            <person name="Peters L."/>
            <person name="Ovchinnikova G."/>
            <person name="Chertkov O."/>
            <person name="Kyrpides N."/>
            <person name="Mavromatis K."/>
            <person name="Ivanova N."/>
            <person name="Brettin T."/>
            <person name="Detter J.C."/>
            <person name="Han C."/>
            <person name="Larimer F."/>
            <person name="Land M."/>
            <person name="Hauser L."/>
            <person name="Markowitz V."/>
            <person name="Cheng J.-F."/>
            <person name="Hugenholtz P."/>
            <person name="Woyke T."/>
            <person name="Wu D."/>
            <person name="Tindall B."/>
            <person name="Pomrenke H."/>
            <person name="Brambilla E."/>
            <person name="Klenk H.-P."/>
            <person name="Eisen J.A."/>
        </authorList>
    </citation>
    <scope>NUCLEOTIDE SEQUENCE [LARGE SCALE GENOMIC DNA]</scope>
    <source>
        <strain evidence="4">ATCC BAA-1392 / DSM 18658 / VKM B-2454 / MOB10</strain>
    </source>
</reference>
<evidence type="ECO:0000313" key="4">
    <source>
        <dbReference type="Proteomes" id="UP000010798"/>
    </source>
</evidence>
<dbReference type="InterPro" id="IPR002789">
    <property type="entry name" value="HerA_central"/>
</dbReference>
<dbReference type="EMBL" id="CP003364">
    <property type="protein sequence ID" value="AGA31045.1"/>
    <property type="molecule type" value="Genomic_DNA"/>
</dbReference>
<protein>
    <submittedName>
        <fullName evidence="3">Putative ATPase</fullName>
    </submittedName>
</protein>
<dbReference type="PANTHER" id="PTHR30121">
    <property type="entry name" value="UNCHARACTERIZED PROTEIN YJGR-RELATED"/>
    <property type="match status" value="1"/>
</dbReference>
<keyword evidence="4" id="KW-1185">Reference proteome</keyword>
<feature type="compositionally biased region" description="Low complexity" evidence="1">
    <location>
        <begin position="624"/>
        <end position="641"/>
    </location>
</feature>
<sequence>MPETATSSDPRAPETAGMGPQTDARIAAFCSPEHSEVFHAVASRSDIWKEDPFDVETIHEEARTTFQRLVHRATSVSGPSSGRILLLQGEAGSGKTHLMRAFRNWVHAGGRGYCGYMQMTSSTSHYGRYVLNNLIDSLDQAYDQRVGEISGLMRLSTLIAESPKGVSIDRVDQLRNDELDYGCLAKLVDALADQVVLDDRFNSVDIDLVRALLFLQANDPRVKSRVLKYLRCEKLSDHDRLILGGMVPRDYDDAPQWLIQRLGELMANVGSVPLILCVDQLEDIYNLDEAPVRFRRAMATLCDIVSRTPSAIVVISCLEQFYTLLKGGLTMPLVDRIEKDPAPIQLKGTREEDEIVQIVSHRLRYLFDALDAPFQDDDSTFPFTPAYLQKLAGMRTRDVLERCQEYRERCIGAEMLVGLENGPIDVRPPHLDRERVSTTHLEQAWNDFRSELEEDIPAEDPALATLLAGAIHDCSQEIELGHWFETEADKRFVAVESHGADNSVGLLVVGVCNGTAKGGYLGRLITEVVDRAGENRPVIVRSTAFPANPNAAVSKQIGELITHGGRRVVVEDSDWRTMAAFRQFRKQHHNDAAFSAWLREEKPLSRLKSLRAILDLDHLNATLPPKAEVTPVPTKPTETAPAQPAAKSRAEAAQPGPIAVGSTNDRAKGAVTLEVAELTRHAAFLGGTGSGKTTVALGLIEQLLLRGIPAILVDRKGDLCGYASEPAWSRPLDDPALIERRQQLRDQVEMAIYTPANPNGRPLSIAIAPAGLGQTGSFERSQIARFAASALAGMMNYGTRGTDSARQAILANAIDLLAQLEPAGSVSLPGLIEYIAEKDAGLVNAVGRLDTKLFERLVQDLETLRLSRGEFLAARGEPIEAEALLGLGRYAVPGKTRLSVISTKFLGATQDVQFWVSQLLVEMGRWASRSPSAQLQAVLMFDEADLYLPATRQPPTKEPMEDLLKRARSAGLGLFLATQSPGDFDYKCRDNIRTWFVGRVKEPTALAKMKPMLSDCRVDVTARLSTQEPGEFHLLRDGAVTSLRAGLSAVLPEQLPEDEILALAHRTLGSDVQK</sequence>
<evidence type="ECO:0000313" key="3">
    <source>
        <dbReference type="EMBL" id="AGA31045.1"/>
    </source>
</evidence>
<dbReference type="Pfam" id="PF01935">
    <property type="entry name" value="DUF87"/>
    <property type="match status" value="1"/>
</dbReference>
<dbReference type="eggNOG" id="COG0433">
    <property type="taxonomic scope" value="Bacteria"/>
</dbReference>
<evidence type="ECO:0000256" key="1">
    <source>
        <dbReference type="SAM" id="MobiDB-lite"/>
    </source>
</evidence>
<dbReference type="STRING" id="886293.Sinac_6989"/>
<feature type="domain" description="AAA+ ATPase" evidence="2">
    <location>
        <begin position="678"/>
        <end position="1006"/>
    </location>
</feature>
<name>L0DQB0_SINAD</name>
<dbReference type="InterPro" id="IPR027417">
    <property type="entry name" value="P-loop_NTPase"/>
</dbReference>
<feature type="domain" description="AAA+ ATPase" evidence="2">
    <location>
        <begin position="81"/>
        <end position="303"/>
    </location>
</feature>
<dbReference type="KEGG" id="saci:Sinac_6989"/>
<dbReference type="PANTHER" id="PTHR30121:SF6">
    <property type="entry name" value="SLR6007 PROTEIN"/>
    <property type="match status" value="1"/>
</dbReference>
<dbReference type="Gene3D" id="3.40.50.300">
    <property type="entry name" value="P-loop containing nucleotide triphosphate hydrolases"/>
    <property type="match status" value="3"/>
</dbReference>
<accession>L0DQB0</accession>
<dbReference type="OrthoDB" id="9758751at2"/>
<proteinExistence type="predicted"/>
<dbReference type="SMART" id="SM00382">
    <property type="entry name" value="AAA"/>
    <property type="match status" value="2"/>
</dbReference>
<dbReference type="InterPro" id="IPR003593">
    <property type="entry name" value="AAA+_ATPase"/>
</dbReference>
<gene>
    <name evidence="3" type="ordered locus">Sinac_6989</name>
</gene>
<dbReference type="CDD" id="cd01127">
    <property type="entry name" value="TrwB_TraG_TraD_VirD4"/>
    <property type="match status" value="1"/>
</dbReference>